<proteinExistence type="predicted"/>
<protein>
    <submittedName>
        <fullName evidence="1">Uncharacterized protein</fullName>
    </submittedName>
</protein>
<accession>A0A381R5S1</accession>
<reference evidence="1" key="1">
    <citation type="submission" date="2018-05" db="EMBL/GenBank/DDBJ databases">
        <authorList>
            <person name="Lanie J.A."/>
            <person name="Ng W.-L."/>
            <person name="Kazmierczak K.M."/>
            <person name="Andrzejewski T.M."/>
            <person name="Davidsen T.M."/>
            <person name="Wayne K.J."/>
            <person name="Tettelin H."/>
            <person name="Glass J.I."/>
            <person name="Rusch D."/>
            <person name="Podicherti R."/>
            <person name="Tsui H.-C.T."/>
            <person name="Winkler M.E."/>
        </authorList>
    </citation>
    <scope>NUCLEOTIDE SEQUENCE</scope>
</reference>
<evidence type="ECO:0000313" key="1">
    <source>
        <dbReference type="EMBL" id="SUZ85207.1"/>
    </source>
</evidence>
<dbReference type="EMBL" id="UINC01001625">
    <property type="protein sequence ID" value="SUZ85207.1"/>
    <property type="molecule type" value="Genomic_DNA"/>
</dbReference>
<gene>
    <name evidence="1" type="ORF">METZ01_LOCUS38061</name>
</gene>
<name>A0A381R5S1_9ZZZZ</name>
<dbReference type="AlphaFoldDB" id="A0A381R5S1"/>
<sequence length="40" mass="4444">MTQQSDPAGISPILDSELRLRLNHTKYARSHPIAGDNIAR</sequence>
<organism evidence="1">
    <name type="scientific">marine metagenome</name>
    <dbReference type="NCBI Taxonomy" id="408172"/>
    <lineage>
        <taxon>unclassified sequences</taxon>
        <taxon>metagenomes</taxon>
        <taxon>ecological metagenomes</taxon>
    </lineage>
</organism>